<sequence length="241" mass="25824">MRLSIVTAVTLLVLACGHLSHGVAVRQYEPLPQQDHAMELSSSYELSPHEIRVTIPPSSHGALPSGSASFDDQIPGSKDERAKLLSMDLEAGEPYHDKKAQSVINNIKAKAGKIKDQVIDHAQNAHTAVVNASDKIKDNAIKHAQDARAAVVAASEKIKAGITKWAPGNAALVTSALVIIGMDTVLRSSSFPDLFKDTALTQEEVNRMSRLISSMVGGTAGYIVETAATPSRRTYSPPYYL</sequence>
<reference evidence="3" key="1">
    <citation type="journal article" date="2018" name="Nat. Microbiol.">
        <title>Leveraging single-cell genomics to expand the fungal tree of life.</title>
        <authorList>
            <person name="Ahrendt S.R."/>
            <person name="Quandt C.A."/>
            <person name="Ciobanu D."/>
            <person name="Clum A."/>
            <person name="Salamov A."/>
            <person name="Andreopoulos B."/>
            <person name="Cheng J.F."/>
            <person name="Woyke T."/>
            <person name="Pelin A."/>
            <person name="Henrissat B."/>
            <person name="Reynolds N.K."/>
            <person name="Benny G.L."/>
            <person name="Smith M.E."/>
            <person name="James T.Y."/>
            <person name="Grigoriev I.V."/>
        </authorList>
    </citation>
    <scope>NUCLEOTIDE SEQUENCE [LARGE SCALE GENOMIC DNA]</scope>
    <source>
        <strain evidence="3">RSA 1356</strain>
    </source>
</reference>
<keyword evidence="1" id="KW-0732">Signal</keyword>
<accession>A0A4P9XG93</accession>
<keyword evidence="3" id="KW-1185">Reference proteome</keyword>
<protein>
    <submittedName>
        <fullName evidence="2">Uncharacterized protein</fullName>
    </submittedName>
</protein>
<dbReference type="Proteomes" id="UP000271241">
    <property type="component" value="Unassembled WGS sequence"/>
</dbReference>
<evidence type="ECO:0000313" key="3">
    <source>
        <dbReference type="Proteomes" id="UP000271241"/>
    </source>
</evidence>
<evidence type="ECO:0000256" key="1">
    <source>
        <dbReference type="SAM" id="SignalP"/>
    </source>
</evidence>
<evidence type="ECO:0000313" key="2">
    <source>
        <dbReference type="EMBL" id="RKP04655.1"/>
    </source>
</evidence>
<proteinExistence type="predicted"/>
<dbReference type="PROSITE" id="PS51257">
    <property type="entry name" value="PROKAR_LIPOPROTEIN"/>
    <property type="match status" value="1"/>
</dbReference>
<feature type="signal peptide" evidence="1">
    <location>
        <begin position="1"/>
        <end position="22"/>
    </location>
</feature>
<dbReference type="EMBL" id="KZ993554">
    <property type="protein sequence ID" value="RKP04655.1"/>
    <property type="molecule type" value="Genomic_DNA"/>
</dbReference>
<name>A0A4P9XG93_9FUNG</name>
<organism evidence="2 3">
    <name type="scientific">Thamnocephalis sphaerospora</name>
    <dbReference type="NCBI Taxonomy" id="78915"/>
    <lineage>
        <taxon>Eukaryota</taxon>
        <taxon>Fungi</taxon>
        <taxon>Fungi incertae sedis</taxon>
        <taxon>Zoopagomycota</taxon>
        <taxon>Zoopagomycotina</taxon>
        <taxon>Zoopagomycetes</taxon>
        <taxon>Zoopagales</taxon>
        <taxon>Sigmoideomycetaceae</taxon>
        <taxon>Thamnocephalis</taxon>
    </lineage>
</organism>
<gene>
    <name evidence="2" type="ORF">THASP1DRAFT_33554</name>
</gene>
<feature type="chain" id="PRO_5020290420" evidence="1">
    <location>
        <begin position="23"/>
        <end position="241"/>
    </location>
</feature>
<dbReference type="AlphaFoldDB" id="A0A4P9XG93"/>